<proteinExistence type="inferred from homology"/>
<keyword evidence="8" id="KW-0333">Golgi apparatus</keyword>
<evidence type="ECO:0000313" key="12">
    <source>
        <dbReference type="EMBL" id="OWY97675.1"/>
    </source>
</evidence>
<evidence type="ECO:0000256" key="2">
    <source>
        <dbReference type="ARBA" id="ARBA00004606"/>
    </source>
</evidence>
<name>A0A225UW56_9STRA</name>
<evidence type="ECO:0008006" key="14">
    <source>
        <dbReference type="Google" id="ProtNLM"/>
    </source>
</evidence>
<dbReference type="GO" id="GO:0000139">
    <property type="term" value="C:Golgi membrane"/>
    <property type="evidence" value="ECO:0007669"/>
    <property type="project" value="UniProtKB-SubCell"/>
</dbReference>
<keyword evidence="5" id="KW-0812">Transmembrane</keyword>
<dbReference type="AlphaFoldDB" id="A0A225UW56"/>
<comment type="subcellular location">
    <subcellularLocation>
        <location evidence="10">Endomembrane system</location>
        <topology evidence="10">Single-pass membrane protein</topology>
    </subcellularLocation>
    <subcellularLocation>
        <location evidence="1">Golgi apparatus membrane</location>
    </subcellularLocation>
    <subcellularLocation>
        <location evidence="2">Membrane</location>
        <topology evidence="2">Single-pass type II membrane protein</topology>
    </subcellularLocation>
</comment>
<evidence type="ECO:0000256" key="8">
    <source>
        <dbReference type="ARBA" id="ARBA00023034"/>
    </source>
</evidence>
<feature type="chain" id="PRO_5012736776" description="Nucleotide-diphospho-sugar transferase" evidence="11">
    <location>
        <begin position="31"/>
        <end position="521"/>
    </location>
</feature>
<dbReference type="SUPFAM" id="SSF53448">
    <property type="entry name" value="Nucleotide-diphospho-sugar transferases"/>
    <property type="match status" value="1"/>
</dbReference>
<keyword evidence="13" id="KW-1185">Reference proteome</keyword>
<evidence type="ECO:0000256" key="5">
    <source>
        <dbReference type="ARBA" id="ARBA00022692"/>
    </source>
</evidence>
<dbReference type="PANTHER" id="PTHR31646">
    <property type="entry name" value="ALPHA-1,2-MANNOSYLTRANSFERASE MNN2"/>
    <property type="match status" value="1"/>
</dbReference>
<gene>
    <name evidence="12" type="ORF">PHMEG_00031743</name>
</gene>
<dbReference type="EMBL" id="NBNE01010194">
    <property type="protein sequence ID" value="OWY97675.1"/>
    <property type="molecule type" value="Genomic_DNA"/>
</dbReference>
<dbReference type="Pfam" id="PF11051">
    <property type="entry name" value="Mannosyl_trans3"/>
    <property type="match status" value="1"/>
</dbReference>
<dbReference type="InterPro" id="IPR022751">
    <property type="entry name" value="Alpha_mannosyltransferase"/>
</dbReference>
<dbReference type="InterPro" id="IPR029044">
    <property type="entry name" value="Nucleotide-diphossugar_trans"/>
</dbReference>
<evidence type="ECO:0000313" key="13">
    <source>
        <dbReference type="Proteomes" id="UP000198211"/>
    </source>
</evidence>
<evidence type="ECO:0000256" key="9">
    <source>
        <dbReference type="ARBA" id="ARBA00023136"/>
    </source>
</evidence>
<evidence type="ECO:0000256" key="6">
    <source>
        <dbReference type="ARBA" id="ARBA00022968"/>
    </source>
</evidence>
<organism evidence="12 13">
    <name type="scientific">Phytophthora megakarya</name>
    <dbReference type="NCBI Taxonomy" id="4795"/>
    <lineage>
        <taxon>Eukaryota</taxon>
        <taxon>Sar</taxon>
        <taxon>Stramenopiles</taxon>
        <taxon>Oomycota</taxon>
        <taxon>Peronosporomycetes</taxon>
        <taxon>Peronosporales</taxon>
        <taxon>Peronosporaceae</taxon>
        <taxon>Phytophthora</taxon>
    </lineage>
</organism>
<dbReference type="OrthoDB" id="430354at2759"/>
<keyword evidence="11" id="KW-0732">Signal</keyword>
<evidence type="ECO:0000256" key="1">
    <source>
        <dbReference type="ARBA" id="ARBA00004394"/>
    </source>
</evidence>
<evidence type="ECO:0000256" key="3">
    <source>
        <dbReference type="ARBA" id="ARBA00009105"/>
    </source>
</evidence>
<evidence type="ECO:0000256" key="11">
    <source>
        <dbReference type="SAM" id="SignalP"/>
    </source>
</evidence>
<comment type="caution">
    <text evidence="12">The sequence shown here is derived from an EMBL/GenBank/DDBJ whole genome shotgun (WGS) entry which is preliminary data.</text>
</comment>
<keyword evidence="6" id="KW-0735">Signal-anchor</keyword>
<sequence length="521" mass="59373">MPTRGRYKTANYLRCVIFILLTLFVSSVRAIVEIDDVLLETNNTLKPLPPVETTGRLRCVGWRATSNCKPDGPREPQLDKNCSDVITGGTSGYCEVEDVDSGKRFQVMRAHCNGLQPTASFRCSEAPYFTGFRANVHAIVENTRVSDFALPTGAYNGQNPRDGIVMVVDPKLLVSAYAGIRVLRDVLKCRLPIEIWFHVDEVGEDFASLAPLQQLALFVGGVSFHPVYNPRAKGSLSKIFAIYNSNFDRVLYLNANNVPIRDPSFLFTSLEFEADGAVFWPDYWHPRRTPHNMHELSMVWELLDTPFVDMMEQESGQLIVDRVRHAASLELVYFYAFHEPNYFQKMNLVHGDKDLFRLAWMKLEAPFHMIEAVPAMAGRVNNGSFCGMTMVQHDADGNVLFLHRNQHKLTGEPGEQKQSALEKTNMVIPPLEIEDDEEQSDEYPDRIIWTHLLSFGKNASKGKYSVNSYHASPEFPHWQNCYGRRYVDSLDAFELNDFSEQEFAGIESDLRYYALESKKRR</sequence>
<keyword evidence="9" id="KW-0472">Membrane</keyword>
<accession>A0A225UW56</accession>
<reference evidence="13" key="1">
    <citation type="submission" date="2017-03" db="EMBL/GenBank/DDBJ databases">
        <title>Phytopthora megakarya and P. palmivora, two closely related causual agents of cacao black pod achieved similar genome size and gene model numbers by different mechanisms.</title>
        <authorList>
            <person name="Ali S."/>
            <person name="Shao J."/>
            <person name="Larry D.J."/>
            <person name="Kronmiller B."/>
            <person name="Shen D."/>
            <person name="Strem M.D."/>
            <person name="Melnick R.L."/>
            <person name="Guiltinan M.J."/>
            <person name="Tyler B.M."/>
            <person name="Meinhardt L.W."/>
            <person name="Bailey B.A."/>
        </authorList>
    </citation>
    <scope>NUCLEOTIDE SEQUENCE [LARGE SCALE GENOMIC DNA]</scope>
    <source>
        <strain evidence="13">zdho120</strain>
    </source>
</reference>
<dbReference type="Proteomes" id="UP000198211">
    <property type="component" value="Unassembled WGS sequence"/>
</dbReference>
<evidence type="ECO:0000256" key="4">
    <source>
        <dbReference type="ARBA" id="ARBA00022679"/>
    </source>
</evidence>
<dbReference type="GO" id="GO:0046354">
    <property type="term" value="P:mannan biosynthetic process"/>
    <property type="evidence" value="ECO:0007669"/>
    <property type="project" value="TreeGrafter"/>
</dbReference>
<keyword evidence="4" id="KW-0808">Transferase</keyword>
<feature type="signal peptide" evidence="11">
    <location>
        <begin position="1"/>
        <end position="30"/>
    </location>
</feature>
<dbReference type="GO" id="GO:0000026">
    <property type="term" value="F:alpha-1,2-mannosyltransferase activity"/>
    <property type="evidence" value="ECO:0007669"/>
    <property type="project" value="TreeGrafter"/>
</dbReference>
<comment type="similarity">
    <text evidence="3">Belongs to the MNN1/MNT family.</text>
</comment>
<evidence type="ECO:0000256" key="10">
    <source>
        <dbReference type="ARBA" id="ARBA00037847"/>
    </source>
</evidence>
<evidence type="ECO:0000256" key="7">
    <source>
        <dbReference type="ARBA" id="ARBA00022989"/>
    </source>
</evidence>
<protein>
    <recommendedName>
        <fullName evidence="14">Nucleotide-diphospho-sugar transferase</fullName>
    </recommendedName>
</protein>
<dbReference type="PANTHER" id="PTHR31646:SF1">
    <property type="entry name" value="ALPHA-1,2-MANNOSYLTRANSFERASE MNN2"/>
    <property type="match status" value="1"/>
</dbReference>
<dbReference type="STRING" id="4795.A0A225UW56"/>
<keyword evidence="7" id="KW-1133">Transmembrane helix</keyword>